<gene>
    <name evidence="1" type="ORF">EMLJLAPB_01253</name>
</gene>
<dbReference type="AlphaFoldDB" id="A0A811TGY6"/>
<comment type="caution">
    <text evidence="1">The sequence shown here is derived from an EMBL/GenBank/DDBJ whole genome shotgun (WGS) entry which is preliminary data.</text>
</comment>
<dbReference type="EMBL" id="CAJHIS010000075">
    <property type="protein sequence ID" value="CAD6495161.1"/>
    <property type="molecule type" value="Genomic_DNA"/>
</dbReference>
<sequence length="65" mass="7691">MMLRFAEISSKTKYSDVEDLMKEAENLDPDNEALQISIDSYRRTGNPLDLKVIMDFLKWNRKLRP</sequence>
<accession>A0A811TGY6</accession>
<proteinExistence type="predicted"/>
<dbReference type="Proteomes" id="UP000634805">
    <property type="component" value="Unassembled WGS sequence"/>
</dbReference>
<reference evidence="1" key="1">
    <citation type="submission" date="2020-10" db="EMBL/GenBank/DDBJ databases">
        <authorList>
            <person name="Hahn C.J."/>
            <person name="Laso-Perez R."/>
            <person name="Vulcano F."/>
            <person name="Vaziourakis K.-M."/>
            <person name="Stokke R."/>
            <person name="Steen I.H."/>
            <person name="Teske A."/>
            <person name="Boetius A."/>
            <person name="Liebeke M."/>
            <person name="Amann R."/>
            <person name="Knittel K."/>
        </authorList>
    </citation>
    <scope>NUCLEOTIDE SEQUENCE</scope>
    <source>
        <strain evidence="1">Gfbio:e3339647-f889-4370-9287-4fb5cb688e4c:AG392D22_GoMArc1</strain>
    </source>
</reference>
<name>A0A811TGY6_9EURY</name>
<evidence type="ECO:0000313" key="1">
    <source>
        <dbReference type="EMBL" id="CAD6495161.1"/>
    </source>
</evidence>
<evidence type="ECO:0000313" key="2">
    <source>
        <dbReference type="Proteomes" id="UP000634805"/>
    </source>
</evidence>
<protein>
    <submittedName>
        <fullName evidence="1">Uncharacterized protein</fullName>
    </submittedName>
</protein>
<organism evidence="1 2">
    <name type="scientific">Candidatus Argoarchaeum ethanivorans</name>
    <dbReference type="NCBI Taxonomy" id="2608793"/>
    <lineage>
        <taxon>Archaea</taxon>
        <taxon>Methanobacteriati</taxon>
        <taxon>Methanobacteriota</taxon>
        <taxon>Stenosarchaea group</taxon>
        <taxon>Methanomicrobia</taxon>
        <taxon>Methanosarcinales</taxon>
        <taxon>Methanosarcinales incertae sedis</taxon>
        <taxon>GOM Arc I cluster</taxon>
        <taxon>Candidatus Argoarchaeum</taxon>
    </lineage>
</organism>